<keyword evidence="2" id="KW-0813">Transport</keyword>
<feature type="transmembrane region" description="Helical" evidence="7">
    <location>
        <begin position="359"/>
        <end position="378"/>
    </location>
</feature>
<feature type="region of interest" description="Disordered" evidence="6">
    <location>
        <begin position="1"/>
        <end position="32"/>
    </location>
</feature>
<keyword evidence="5 7" id="KW-0472">Membrane</keyword>
<gene>
    <name evidence="9" type="ORF">GMA10_11940</name>
</gene>
<feature type="transmembrane region" description="Helical" evidence="7">
    <location>
        <begin position="249"/>
        <end position="269"/>
    </location>
</feature>
<organism evidence="9 10">
    <name type="scientific">Rothia koreensis</name>
    <dbReference type="NCBI Taxonomy" id="592378"/>
    <lineage>
        <taxon>Bacteria</taxon>
        <taxon>Bacillati</taxon>
        <taxon>Actinomycetota</taxon>
        <taxon>Actinomycetes</taxon>
        <taxon>Micrococcales</taxon>
        <taxon>Micrococcaceae</taxon>
        <taxon>Rothia</taxon>
    </lineage>
</organism>
<evidence type="ECO:0000313" key="10">
    <source>
        <dbReference type="Proteomes" id="UP000462152"/>
    </source>
</evidence>
<feature type="transmembrane region" description="Helical" evidence="7">
    <location>
        <begin position="289"/>
        <end position="309"/>
    </location>
</feature>
<name>A0A7M3SVU4_9MICC</name>
<feature type="transmembrane region" description="Helical" evidence="7">
    <location>
        <begin position="104"/>
        <end position="126"/>
    </location>
</feature>
<dbReference type="SUPFAM" id="SSF103473">
    <property type="entry name" value="MFS general substrate transporter"/>
    <property type="match status" value="1"/>
</dbReference>
<dbReference type="InterPro" id="IPR020846">
    <property type="entry name" value="MFS_dom"/>
</dbReference>
<evidence type="ECO:0000256" key="5">
    <source>
        <dbReference type="ARBA" id="ARBA00023136"/>
    </source>
</evidence>
<evidence type="ECO:0000313" key="9">
    <source>
        <dbReference type="EMBL" id="MUN55909.1"/>
    </source>
</evidence>
<dbReference type="AlphaFoldDB" id="A0A7M3SVU4"/>
<dbReference type="GO" id="GO:0005886">
    <property type="term" value="C:plasma membrane"/>
    <property type="evidence" value="ECO:0007669"/>
    <property type="project" value="UniProtKB-SubCell"/>
</dbReference>
<feature type="transmembrane region" description="Helical" evidence="7">
    <location>
        <begin position="458"/>
        <end position="477"/>
    </location>
</feature>
<keyword evidence="10" id="KW-1185">Reference proteome</keyword>
<evidence type="ECO:0000256" key="4">
    <source>
        <dbReference type="ARBA" id="ARBA00022989"/>
    </source>
</evidence>
<dbReference type="Pfam" id="PF07690">
    <property type="entry name" value="MFS_1"/>
    <property type="match status" value="1"/>
</dbReference>
<evidence type="ECO:0000256" key="3">
    <source>
        <dbReference type="ARBA" id="ARBA00022692"/>
    </source>
</evidence>
<reference evidence="9 10" key="1">
    <citation type="submission" date="2019-12" db="EMBL/GenBank/DDBJ databases">
        <authorList>
            <person name="Li J."/>
            <person name="Shi Y."/>
            <person name="Xu G."/>
            <person name="Xiao D."/>
            <person name="Ran X."/>
        </authorList>
    </citation>
    <scope>NUCLEOTIDE SEQUENCE [LARGE SCALE GENOMIC DNA]</scope>
    <source>
        <strain evidence="9 10">JCM 15915</strain>
    </source>
</reference>
<dbReference type="Proteomes" id="UP000462152">
    <property type="component" value="Unassembled WGS sequence"/>
</dbReference>
<feature type="transmembrane region" description="Helical" evidence="7">
    <location>
        <begin position="190"/>
        <end position="210"/>
    </location>
</feature>
<dbReference type="GO" id="GO:0022857">
    <property type="term" value="F:transmembrane transporter activity"/>
    <property type="evidence" value="ECO:0007669"/>
    <property type="project" value="InterPro"/>
</dbReference>
<dbReference type="PROSITE" id="PS50850">
    <property type="entry name" value="MFS"/>
    <property type="match status" value="1"/>
</dbReference>
<feature type="compositionally biased region" description="Basic and acidic residues" evidence="6">
    <location>
        <begin position="18"/>
        <end position="32"/>
    </location>
</feature>
<dbReference type="Gene3D" id="1.20.1250.20">
    <property type="entry name" value="MFS general substrate transporter like domains"/>
    <property type="match status" value="1"/>
</dbReference>
<comment type="caution">
    <text evidence="9">The sequence shown here is derived from an EMBL/GenBank/DDBJ whole genome shotgun (WGS) entry which is preliminary data.</text>
</comment>
<keyword evidence="3 7" id="KW-0812">Transmembrane</keyword>
<evidence type="ECO:0000256" key="2">
    <source>
        <dbReference type="ARBA" id="ARBA00022448"/>
    </source>
</evidence>
<feature type="transmembrane region" description="Helical" evidence="7">
    <location>
        <begin position="72"/>
        <end position="92"/>
    </location>
</feature>
<keyword evidence="4 7" id="KW-1133">Transmembrane helix</keyword>
<dbReference type="EMBL" id="WOGT01000010">
    <property type="protein sequence ID" value="MUN55909.1"/>
    <property type="molecule type" value="Genomic_DNA"/>
</dbReference>
<evidence type="ECO:0000256" key="6">
    <source>
        <dbReference type="SAM" id="MobiDB-lite"/>
    </source>
</evidence>
<dbReference type="OrthoDB" id="4484751at2"/>
<accession>A0A7M3SVU4</accession>
<feature type="transmembrane region" description="Helical" evidence="7">
    <location>
        <begin position="160"/>
        <end position="178"/>
    </location>
</feature>
<sequence>MGRGRSDTNPPGPVPPHQRGDESVNTTADRRTANPGLGPAIVVVAFLGAVIGGVGAPLITSVAVDIGTSLEAAQWSLTITLFSGAVTAPVLGRLGTGPHRRASLLVALSLVAAGGLLTACPGPLWLLMIGRAFQGFGLGVTALLMGIAKDHLSEKQAESTIAIVSVASTVGIGIAYPLMGLINEAAGLRVAFGTGFLLSLTAVLVAWRFVPRDEPGPAVRVDVPGAVLLGLGILGALLVLAQPSVWRPGWLGLSIVMASAAAFIAWVAVERRTAEPLVNMAVLRNSGALRANAAMLVSGAGMYLLFSLLTRYVQTPTEAGYGFGLSGVLAGAALIPFSAVGLVAGRLTPVLRSRVPPPWIFTIYAAAVMLAACIFALAPGSLVVALASMAVLGFGVGGASSIMPRLVLEGVPQQESASVLSLNQIARSAGFSAGSAVAGLLLATATTEGAVFPTEHGYSTAAVCVVVPLLVGVALVLPRRGRQEQGPTGHGGR</sequence>
<dbReference type="PANTHER" id="PTHR42718:SF9">
    <property type="entry name" value="MAJOR FACILITATOR SUPERFAMILY MULTIDRUG TRANSPORTER MFSC"/>
    <property type="match status" value="1"/>
</dbReference>
<proteinExistence type="predicted"/>
<evidence type="ECO:0000256" key="1">
    <source>
        <dbReference type="ARBA" id="ARBA00004651"/>
    </source>
</evidence>
<feature type="transmembrane region" description="Helical" evidence="7">
    <location>
        <begin position="222"/>
        <end position="243"/>
    </location>
</feature>
<dbReference type="InterPro" id="IPR036259">
    <property type="entry name" value="MFS_trans_sf"/>
</dbReference>
<feature type="domain" description="Major facilitator superfamily (MFS) profile" evidence="8">
    <location>
        <begin position="37"/>
        <end position="480"/>
    </location>
</feature>
<evidence type="ECO:0000256" key="7">
    <source>
        <dbReference type="SAM" id="Phobius"/>
    </source>
</evidence>
<evidence type="ECO:0000259" key="8">
    <source>
        <dbReference type="PROSITE" id="PS50850"/>
    </source>
</evidence>
<feature type="transmembrane region" description="Helical" evidence="7">
    <location>
        <begin position="321"/>
        <end position="347"/>
    </location>
</feature>
<feature type="transmembrane region" description="Helical" evidence="7">
    <location>
        <begin position="429"/>
        <end position="452"/>
    </location>
</feature>
<dbReference type="PANTHER" id="PTHR42718">
    <property type="entry name" value="MAJOR FACILITATOR SUPERFAMILY MULTIDRUG TRANSPORTER MFSC"/>
    <property type="match status" value="1"/>
</dbReference>
<feature type="transmembrane region" description="Helical" evidence="7">
    <location>
        <begin position="40"/>
        <end position="60"/>
    </location>
</feature>
<dbReference type="InterPro" id="IPR011701">
    <property type="entry name" value="MFS"/>
</dbReference>
<protein>
    <submittedName>
        <fullName evidence="9">MFS transporter</fullName>
    </submittedName>
</protein>
<feature type="transmembrane region" description="Helical" evidence="7">
    <location>
        <begin position="384"/>
        <end position="408"/>
    </location>
</feature>
<feature type="transmembrane region" description="Helical" evidence="7">
    <location>
        <begin position="132"/>
        <end position="148"/>
    </location>
</feature>
<comment type="subcellular location">
    <subcellularLocation>
        <location evidence="1">Cell membrane</location>
        <topology evidence="1">Multi-pass membrane protein</topology>
    </subcellularLocation>
</comment>